<name>A0A414DGQ3_9FIRM</name>
<sequence length="337" mass="40475">MNDVDIVLPWVNGQEKDWNEKKNRYLANANELQLKCAVDSRYRVGVNLKLWFRSIEKCMPWVNKIFIVTDGQIPDFLNLNNPKIKVVFHEDFIPAQYLPTFNSNTIEMNVFRIKELSENFILFNDDIFPLKYIRKEYFFKNELVCDEALERIVAPKIREKMVNCFEYCKINNMAVINKHFNKRSVQKKNFFKWYNLKYGKRVLRNICMSYFYDFDNFSNRHLANSFKKKTFKEIWEKEYEILDTASKNKFRNYSDVSQYLAQAWQICGGEFYPRKTLGQSFLISDTNYKKIINQIKIKRYPIICLNDSMEIKNYEEVMCEISQSIESIFPNKSSFEL</sequence>
<evidence type="ECO:0000259" key="1">
    <source>
        <dbReference type="Pfam" id="PF11380"/>
    </source>
</evidence>
<dbReference type="Proteomes" id="UP000284794">
    <property type="component" value="Unassembled WGS sequence"/>
</dbReference>
<feature type="domain" description="Stealth protein CR2 conserved region 2" evidence="1">
    <location>
        <begin position="41"/>
        <end position="142"/>
    </location>
</feature>
<evidence type="ECO:0000313" key="3">
    <source>
        <dbReference type="Proteomes" id="UP000284794"/>
    </source>
</evidence>
<dbReference type="InterPro" id="IPR053362">
    <property type="entry name" value="RPS_phosphotransferase_WefF"/>
</dbReference>
<evidence type="ECO:0000313" key="2">
    <source>
        <dbReference type="EMBL" id="RHD09846.1"/>
    </source>
</evidence>
<dbReference type="AlphaFoldDB" id="A0A414DGQ3"/>
<protein>
    <submittedName>
        <fullName evidence="2">Capsule biosynthesis protein CapG</fullName>
    </submittedName>
</protein>
<dbReference type="InterPro" id="IPR021520">
    <property type="entry name" value="Stealth_CR2"/>
</dbReference>
<proteinExistence type="predicted"/>
<comment type="caution">
    <text evidence="2">The sequence shown here is derived from an EMBL/GenBank/DDBJ whole genome shotgun (WGS) entry which is preliminary data.</text>
</comment>
<organism evidence="2 3">
    <name type="scientific">Lachnospira eligens</name>
    <dbReference type="NCBI Taxonomy" id="39485"/>
    <lineage>
        <taxon>Bacteria</taxon>
        <taxon>Bacillati</taxon>
        <taxon>Bacillota</taxon>
        <taxon>Clostridia</taxon>
        <taxon>Lachnospirales</taxon>
        <taxon>Lachnospiraceae</taxon>
        <taxon>Lachnospira</taxon>
    </lineage>
</organism>
<reference evidence="2 3" key="1">
    <citation type="submission" date="2018-08" db="EMBL/GenBank/DDBJ databases">
        <title>A genome reference for cultivated species of the human gut microbiota.</title>
        <authorList>
            <person name="Zou Y."/>
            <person name="Xue W."/>
            <person name="Luo G."/>
        </authorList>
    </citation>
    <scope>NUCLEOTIDE SEQUENCE [LARGE SCALE GENOMIC DNA]</scope>
    <source>
        <strain evidence="2 3">AM32-2AC</strain>
    </source>
</reference>
<dbReference type="RefSeq" id="WP_118148392.1">
    <property type="nucleotide sequence ID" value="NZ_QSIS01000004.1"/>
</dbReference>
<dbReference type="EMBL" id="QSIS01000004">
    <property type="protein sequence ID" value="RHD09846.1"/>
    <property type="molecule type" value="Genomic_DNA"/>
</dbReference>
<dbReference type="PANTHER" id="PTHR47452">
    <property type="entry name" value="PUTATIVE-RELATED"/>
    <property type="match status" value="1"/>
</dbReference>
<gene>
    <name evidence="2" type="ORF">DW811_04860</name>
</gene>
<accession>A0A414DGQ3</accession>
<dbReference type="GO" id="GO:0016772">
    <property type="term" value="F:transferase activity, transferring phosphorus-containing groups"/>
    <property type="evidence" value="ECO:0007669"/>
    <property type="project" value="InterPro"/>
</dbReference>
<dbReference type="PANTHER" id="PTHR47452:SF2">
    <property type="entry name" value="GLYCOSYLTRANSFERASE"/>
    <property type="match status" value="1"/>
</dbReference>
<dbReference type="Pfam" id="PF11380">
    <property type="entry name" value="Stealth_CR2"/>
    <property type="match status" value="1"/>
</dbReference>